<dbReference type="Proteomes" id="UP000240010">
    <property type="component" value="Unassembled WGS sequence"/>
</dbReference>
<reference evidence="1 2" key="1">
    <citation type="submission" date="2018-02" db="EMBL/GenBank/DDBJ databases">
        <title>Subsurface microbial communities from deep shales in Ohio and West Virginia, USA.</title>
        <authorList>
            <person name="Wrighton K."/>
        </authorList>
    </citation>
    <scope>NUCLEOTIDE SEQUENCE [LARGE SCALE GENOMIC DNA]</scope>
    <source>
        <strain evidence="1 2">OWC-DMM</strain>
    </source>
</reference>
<evidence type="ECO:0000313" key="2">
    <source>
        <dbReference type="Proteomes" id="UP000240010"/>
    </source>
</evidence>
<accession>A0A2S6HDM9</accession>
<dbReference type="RefSeq" id="WP_104428842.1">
    <property type="nucleotide sequence ID" value="NZ_PTIZ01000005.1"/>
</dbReference>
<comment type="caution">
    <text evidence="1">The sequence shown here is derived from an EMBL/GenBank/DDBJ whole genome shotgun (WGS) entry which is preliminary data.</text>
</comment>
<dbReference type="AlphaFoldDB" id="A0A2S6HDM9"/>
<proteinExistence type="predicted"/>
<sequence>MENRVSTYGEEWPLFDLCHSMKNTKSSKKVILVDRFRSDATLKAVRLAALFPVGGFSASFSIIDLIHSIPSNTQVSREQLKDSRRQLQHLNKAPEWRYAKPELKAVFYQLTMLQQAEQSDCLLTPFTANLTPEFVKKALQNKKGFIDYTKRKIDKAMLSELSKIPQYWFVVEMVPVFGSHTKGRQRPHLHGGVLLTTEEKESTRKQKTPVSEAFHKAIGKCHPGFSERLLVMGDHKDHAEKNGITETTAAINWAGYCFKLNTFARLYLNSKSNLTADNETKRQAEVLYGLLTPKAAKLSPEDESTLEAFMSWN</sequence>
<gene>
    <name evidence="1" type="ORF">B0F87_10565</name>
</gene>
<organism evidence="1 2">
    <name type="scientific">Methylobacter tundripaludum</name>
    <dbReference type="NCBI Taxonomy" id="173365"/>
    <lineage>
        <taxon>Bacteria</taxon>
        <taxon>Pseudomonadati</taxon>
        <taxon>Pseudomonadota</taxon>
        <taxon>Gammaproteobacteria</taxon>
        <taxon>Methylococcales</taxon>
        <taxon>Methylococcaceae</taxon>
        <taxon>Methylobacter</taxon>
    </lineage>
</organism>
<protein>
    <recommendedName>
        <fullName evidence="3">Replication protein</fullName>
    </recommendedName>
</protein>
<evidence type="ECO:0008006" key="3">
    <source>
        <dbReference type="Google" id="ProtNLM"/>
    </source>
</evidence>
<name>A0A2S6HDM9_9GAMM</name>
<dbReference type="EMBL" id="PTIZ01000005">
    <property type="protein sequence ID" value="PPK75599.1"/>
    <property type="molecule type" value="Genomic_DNA"/>
</dbReference>
<evidence type="ECO:0000313" key="1">
    <source>
        <dbReference type="EMBL" id="PPK75599.1"/>
    </source>
</evidence>